<comment type="similarity">
    <text evidence="5">Belongs to the WD repeat ASA1 family.</text>
</comment>
<dbReference type="AlphaFoldDB" id="A0A1E4SSZ6"/>
<evidence type="ECO:0000256" key="3">
    <source>
        <dbReference type="ARBA" id="ARBA00022853"/>
    </source>
</evidence>
<evidence type="ECO:0000256" key="2">
    <source>
        <dbReference type="ARBA" id="ARBA00022737"/>
    </source>
</evidence>
<dbReference type="PANTHER" id="PTHR19854:SF1">
    <property type="entry name" value="GUANINE NUCLEOTIDE-BINDING PROTEIN SUBUNIT BETA-LIKE PROTEIN 1"/>
    <property type="match status" value="1"/>
</dbReference>
<protein>
    <recommendedName>
        <fullName evidence="6">ASTRA-associated protein 1</fullName>
    </recommendedName>
</protein>
<reference evidence="8" key="1">
    <citation type="submission" date="2016-04" db="EMBL/GenBank/DDBJ databases">
        <title>Comparative genomics of biotechnologically important yeasts.</title>
        <authorList>
            <consortium name="DOE Joint Genome Institute"/>
            <person name="Riley R."/>
            <person name="Haridas S."/>
            <person name="Wolfe K.H."/>
            <person name="Lopes M.R."/>
            <person name="Hittinger C.T."/>
            <person name="Goker M."/>
            <person name="Salamov A."/>
            <person name="Wisecaver J."/>
            <person name="Long T.M."/>
            <person name="Aerts A.L."/>
            <person name="Barry K."/>
            <person name="Choi C."/>
            <person name="Clum A."/>
            <person name="Coughlan A.Y."/>
            <person name="Deshpande S."/>
            <person name="Douglass A.P."/>
            <person name="Hanson S.J."/>
            <person name="Klenk H.-P."/>
            <person name="Labutti K."/>
            <person name="Lapidus A."/>
            <person name="Lindquist E."/>
            <person name="Lipzen A."/>
            <person name="Meier-Kolthoff J.P."/>
            <person name="Ohm R.A."/>
            <person name="Otillar R.P."/>
            <person name="Pangilinan J."/>
            <person name="Peng Y."/>
            <person name="Rokas A."/>
            <person name="Rosa C.A."/>
            <person name="Scheuner C."/>
            <person name="Sibirny A.A."/>
            <person name="Slot J.C."/>
            <person name="Stielow J.B."/>
            <person name="Sun H."/>
            <person name="Kurtzman C.P."/>
            <person name="Blackwell M."/>
            <person name="Grigoriev I.V."/>
            <person name="Jeffries T.W."/>
        </authorList>
    </citation>
    <scope>NUCLEOTIDE SEQUENCE [LARGE SCALE GENOMIC DNA]</scope>
    <source>
        <strain evidence="8">NRRL YB-2248</strain>
    </source>
</reference>
<accession>A0A1E4SSZ6</accession>
<evidence type="ECO:0000313" key="8">
    <source>
        <dbReference type="Proteomes" id="UP000094801"/>
    </source>
</evidence>
<dbReference type="SUPFAM" id="SSF50978">
    <property type="entry name" value="WD40 repeat-like"/>
    <property type="match status" value="1"/>
</dbReference>
<keyword evidence="1" id="KW-0853">WD repeat</keyword>
<evidence type="ECO:0000256" key="6">
    <source>
        <dbReference type="ARBA" id="ARBA00040563"/>
    </source>
</evidence>
<comment type="function">
    <text evidence="4">Component of the ASTRA complex involved in chromatin remodeling.</text>
</comment>
<dbReference type="STRING" id="983967.A0A1E4SSZ6"/>
<dbReference type="InterPro" id="IPR015943">
    <property type="entry name" value="WD40/YVTN_repeat-like_dom_sf"/>
</dbReference>
<dbReference type="Gene3D" id="2.130.10.10">
    <property type="entry name" value="YVTN repeat-like/Quinoprotein amine dehydrogenase"/>
    <property type="match status" value="1"/>
</dbReference>
<evidence type="ECO:0000313" key="7">
    <source>
        <dbReference type="EMBL" id="ODV82625.1"/>
    </source>
</evidence>
<dbReference type="GO" id="GO:0006325">
    <property type="term" value="P:chromatin organization"/>
    <property type="evidence" value="ECO:0007669"/>
    <property type="project" value="UniProtKB-KW"/>
</dbReference>
<gene>
    <name evidence="7" type="ORF">CANARDRAFT_204815</name>
</gene>
<evidence type="ECO:0000256" key="4">
    <source>
        <dbReference type="ARBA" id="ARBA00037338"/>
    </source>
</evidence>
<evidence type="ECO:0000256" key="5">
    <source>
        <dbReference type="ARBA" id="ARBA00037931"/>
    </source>
</evidence>
<dbReference type="InterPro" id="IPR036322">
    <property type="entry name" value="WD40_repeat_dom_sf"/>
</dbReference>
<dbReference type="PANTHER" id="PTHR19854">
    <property type="entry name" value="TRANSDUCIN BETA-LIKE 3"/>
    <property type="match status" value="1"/>
</dbReference>
<dbReference type="OrthoDB" id="7668193at2759"/>
<keyword evidence="8" id="KW-1185">Reference proteome</keyword>
<evidence type="ECO:0000256" key="1">
    <source>
        <dbReference type="ARBA" id="ARBA00022574"/>
    </source>
</evidence>
<proteinExistence type="inferred from homology"/>
<dbReference type="Proteomes" id="UP000094801">
    <property type="component" value="Unassembled WGS sequence"/>
</dbReference>
<keyword evidence="2" id="KW-0677">Repeat</keyword>
<sequence>MTPTLISVDESGWIIWWDITTKRPIGSWKGHNGNILTLKQLDHKWYGKILTHGKDGELVIWDLFTLIKLNSTSVTFRNSCPLQRKLFSDGENMSKWPMPKVIFRMPVNMMNFSNVDIQWDGIVVTPSTQDSNKLDIYRISIDEHQIAIDGGLKRLFKSVCPMEIIQRDGLDVKVDHIKNEEDTNGSVGGGQSKDLGIIMKIVWVSNTKFSVGYESGHVITYSLTPDNEKIGIFSICAKHYPNPIISLTYDQFNDRLISSSSSDMIVFDDLNYGILDVTSKVKVFKLKHKGVSDIKVRNIMVGFITWDGYARFYKYDEEKVLKFLFKLKKLVPSITPSINPTATSESDITETIDESLAQRASILNFTKIQKNHQGLKNDNNLIFNNGMSKNIIKKRDEINYDRNWLFIAYKDGRIVLYNTND</sequence>
<keyword evidence="3" id="KW-0156">Chromatin regulator</keyword>
<name>A0A1E4SSZ6_9ASCO</name>
<organism evidence="7 8">
    <name type="scientific">[Candida] arabinofermentans NRRL YB-2248</name>
    <dbReference type="NCBI Taxonomy" id="983967"/>
    <lineage>
        <taxon>Eukaryota</taxon>
        <taxon>Fungi</taxon>
        <taxon>Dikarya</taxon>
        <taxon>Ascomycota</taxon>
        <taxon>Saccharomycotina</taxon>
        <taxon>Pichiomycetes</taxon>
        <taxon>Pichiales</taxon>
        <taxon>Pichiaceae</taxon>
        <taxon>Ogataea</taxon>
        <taxon>Ogataea/Candida clade</taxon>
    </lineage>
</organism>
<dbReference type="EMBL" id="KV453878">
    <property type="protein sequence ID" value="ODV82625.1"/>
    <property type="molecule type" value="Genomic_DNA"/>
</dbReference>